<dbReference type="InterPro" id="IPR001138">
    <property type="entry name" value="Zn2Cys6_DnaBD"/>
</dbReference>
<reference evidence="4 5" key="1">
    <citation type="journal article" date="2016" name="Sci. Rep.">
        <title>Draft genome sequencing and secretome analysis of fungal phytopathogen Ascochyta rabiei provides insight into the necrotrophic effector repertoire.</title>
        <authorList>
            <person name="Verma S."/>
            <person name="Gazara R.K."/>
            <person name="Nizam S."/>
            <person name="Parween S."/>
            <person name="Chattopadhyay D."/>
            <person name="Verma P.K."/>
        </authorList>
    </citation>
    <scope>NUCLEOTIDE SEQUENCE [LARGE SCALE GENOMIC DNA]</scope>
    <source>
        <strain evidence="4 5">ArDII</strain>
    </source>
</reference>
<feature type="domain" description="Zn(2)-C6 fungal-type" evidence="3">
    <location>
        <begin position="13"/>
        <end position="46"/>
    </location>
</feature>
<dbReference type="InterPro" id="IPR036864">
    <property type="entry name" value="Zn2-C6_fun-type_DNA-bd_sf"/>
</dbReference>
<dbReference type="Proteomes" id="UP000076837">
    <property type="component" value="Unassembled WGS sequence"/>
</dbReference>
<feature type="region of interest" description="Disordered" evidence="2">
    <location>
        <begin position="49"/>
        <end position="95"/>
    </location>
</feature>
<comment type="caution">
    <text evidence="4">The sequence shown here is derived from an EMBL/GenBank/DDBJ whole genome shotgun (WGS) entry which is preliminary data.</text>
</comment>
<evidence type="ECO:0000313" key="4">
    <source>
        <dbReference type="EMBL" id="KZM21150.1"/>
    </source>
</evidence>
<accession>A0A163AEP8</accession>
<dbReference type="GO" id="GO:0008270">
    <property type="term" value="F:zinc ion binding"/>
    <property type="evidence" value="ECO:0007669"/>
    <property type="project" value="InterPro"/>
</dbReference>
<keyword evidence="5" id="KW-1185">Reference proteome</keyword>
<dbReference type="EMBL" id="JYNV01000255">
    <property type="protein sequence ID" value="KZM21150.1"/>
    <property type="molecule type" value="Genomic_DNA"/>
</dbReference>
<dbReference type="CDD" id="cd00067">
    <property type="entry name" value="GAL4"/>
    <property type="match status" value="1"/>
</dbReference>
<evidence type="ECO:0000256" key="1">
    <source>
        <dbReference type="ARBA" id="ARBA00023242"/>
    </source>
</evidence>
<proteinExistence type="predicted"/>
<dbReference type="PROSITE" id="PS50048">
    <property type="entry name" value="ZN2_CY6_FUNGAL_2"/>
    <property type="match status" value="1"/>
</dbReference>
<name>A0A163AEP8_DIDRA</name>
<keyword evidence="1" id="KW-0539">Nucleus</keyword>
<feature type="compositionally biased region" description="Polar residues" evidence="2">
    <location>
        <begin position="70"/>
        <end position="95"/>
    </location>
</feature>
<dbReference type="PROSITE" id="PS00463">
    <property type="entry name" value="ZN2_CY6_FUNGAL_1"/>
    <property type="match status" value="1"/>
</dbReference>
<evidence type="ECO:0000313" key="5">
    <source>
        <dbReference type="Proteomes" id="UP000076837"/>
    </source>
</evidence>
<dbReference type="Gene3D" id="4.10.240.10">
    <property type="entry name" value="Zn(2)-C6 fungal-type DNA-binding domain"/>
    <property type="match status" value="1"/>
</dbReference>
<gene>
    <name evidence="4" type="ORF">ST47_g7694</name>
</gene>
<evidence type="ECO:0000259" key="3">
    <source>
        <dbReference type="PROSITE" id="PS50048"/>
    </source>
</evidence>
<dbReference type="STRING" id="5454.A0A163AEP8"/>
<dbReference type="GO" id="GO:0000981">
    <property type="term" value="F:DNA-binding transcription factor activity, RNA polymerase II-specific"/>
    <property type="evidence" value="ECO:0007669"/>
    <property type="project" value="InterPro"/>
</dbReference>
<sequence>MSLVSFATSKRSSCDRCRKQKLRCPTKEDATQSCARCFRAGAPCVMSYTRPRGRSQKDAIAQDDEDTRKATNSALPTPNISMSSGSENTTEDTNTQSWSLLNEYEFFPSLPSSYEAEQTQTHDESVASLHYSSLYRELGIDIHTGTPHLLHDAFPKAGAEFASPETAASDVYAASSPMPDLVRQLDCEMRLAQLNLDLFRQLKAQILCPTRSAEDGTENRTSNTSCALRDVLQSTESYIHVLQSLVACSKSGESPRPLPPSWTTSSPLTFPCMLNLTSCFFHIVDLFSAFLEDFAREVDTHNLGSPPRKFQNLPELKLAGLPIHEASLQIKILVLAISHHFETMERLLGLPAELRVSLQPDISTSGLLPSHWVVTMLIYTNVEEKHF</sequence>
<protein>
    <submittedName>
        <fullName evidence="4">Sequence-specific DNA binding RNA polymerase II transcription factor</fullName>
    </submittedName>
</protein>
<dbReference type="SUPFAM" id="SSF57701">
    <property type="entry name" value="Zn2/Cys6 DNA-binding domain"/>
    <property type="match status" value="1"/>
</dbReference>
<dbReference type="Pfam" id="PF00172">
    <property type="entry name" value="Zn_clus"/>
    <property type="match status" value="1"/>
</dbReference>
<dbReference type="AlphaFoldDB" id="A0A163AEP8"/>
<evidence type="ECO:0000256" key="2">
    <source>
        <dbReference type="SAM" id="MobiDB-lite"/>
    </source>
</evidence>
<organism evidence="4 5">
    <name type="scientific">Didymella rabiei</name>
    <name type="common">Chickpea ascochyta blight fungus</name>
    <name type="synonym">Mycosphaerella rabiei</name>
    <dbReference type="NCBI Taxonomy" id="5454"/>
    <lineage>
        <taxon>Eukaryota</taxon>
        <taxon>Fungi</taxon>
        <taxon>Dikarya</taxon>
        <taxon>Ascomycota</taxon>
        <taxon>Pezizomycotina</taxon>
        <taxon>Dothideomycetes</taxon>
        <taxon>Pleosporomycetidae</taxon>
        <taxon>Pleosporales</taxon>
        <taxon>Pleosporineae</taxon>
        <taxon>Didymellaceae</taxon>
        <taxon>Ascochyta</taxon>
    </lineage>
</organism>